<sequence>MINNMKNVNLILLAATLLATACREVKKPEQTDNKISVKVISSSALQQARPVQTSGLLASDKEAYLSFKVGGIISEMFVKEGDAVRKGQVLATLNTTEIAAEAAQAEENFERARRDARRTEHLYNDSVNTREQLDNSKTALLIAEKQLDIARFNLSQAKVVATSDGVVIRKMQNAGEQVQGGTPVLFVSSNRNADWVVKCGLTDADWARLRGSEQAEIRFDAYPETFTGSIKSLAQGSDPASGLYQAEIRIDAKTARLASGLFARVTIYPKSKTNMVSVPMDALLEGENDSAFVFVAAGSRALRKAVKVAYLEGERAFISSGISAGTRVIREGSAYLSDGSEIRIVQ</sequence>
<protein>
    <submittedName>
        <fullName evidence="6">Efflux RND transporter periplasmic adaptor subunit</fullName>
    </submittedName>
</protein>
<dbReference type="Gene3D" id="2.40.50.100">
    <property type="match status" value="1"/>
</dbReference>
<evidence type="ECO:0000313" key="6">
    <source>
        <dbReference type="EMBL" id="QRR00472.1"/>
    </source>
</evidence>
<name>A0ABX7I4H8_9BACT</name>
<feature type="domain" description="CusB-like beta-barrel" evidence="4">
    <location>
        <begin position="202"/>
        <end position="268"/>
    </location>
</feature>
<accession>A0ABX7I4H8</accession>
<feature type="coiled-coil region" evidence="2">
    <location>
        <begin position="95"/>
        <end position="122"/>
    </location>
</feature>
<dbReference type="PROSITE" id="PS51257">
    <property type="entry name" value="PROKAR_LIPOPROTEIN"/>
    <property type="match status" value="1"/>
</dbReference>
<dbReference type="EMBL" id="CP056775">
    <property type="protein sequence ID" value="QRR00472.1"/>
    <property type="molecule type" value="Genomic_DNA"/>
</dbReference>
<dbReference type="InterPro" id="IPR058792">
    <property type="entry name" value="Beta-barrel_RND_2"/>
</dbReference>
<dbReference type="Pfam" id="PF25973">
    <property type="entry name" value="BSH_CzcB"/>
    <property type="match status" value="1"/>
</dbReference>
<dbReference type="PANTHER" id="PTHR30469">
    <property type="entry name" value="MULTIDRUG RESISTANCE PROTEIN MDTA"/>
    <property type="match status" value="1"/>
</dbReference>
<keyword evidence="2" id="KW-0175">Coiled coil</keyword>
<evidence type="ECO:0000256" key="2">
    <source>
        <dbReference type="SAM" id="Coils"/>
    </source>
</evidence>
<dbReference type="Pfam" id="PF25954">
    <property type="entry name" value="Beta-barrel_RND_2"/>
    <property type="match status" value="1"/>
</dbReference>
<dbReference type="PANTHER" id="PTHR30469:SF15">
    <property type="entry name" value="HLYD FAMILY OF SECRETION PROTEINS"/>
    <property type="match status" value="1"/>
</dbReference>
<keyword evidence="3" id="KW-0732">Signal</keyword>
<evidence type="ECO:0000256" key="3">
    <source>
        <dbReference type="SAM" id="SignalP"/>
    </source>
</evidence>
<keyword evidence="7" id="KW-1185">Reference proteome</keyword>
<dbReference type="SUPFAM" id="SSF111369">
    <property type="entry name" value="HlyD-like secretion proteins"/>
    <property type="match status" value="1"/>
</dbReference>
<feature type="chain" id="PRO_5047191687" evidence="3">
    <location>
        <begin position="22"/>
        <end position="346"/>
    </location>
</feature>
<gene>
    <name evidence="6" type="ORF">HWI92_05895</name>
</gene>
<evidence type="ECO:0000256" key="1">
    <source>
        <dbReference type="ARBA" id="ARBA00009477"/>
    </source>
</evidence>
<evidence type="ECO:0000313" key="7">
    <source>
        <dbReference type="Proteomes" id="UP000612680"/>
    </source>
</evidence>
<organism evidence="6 7">
    <name type="scientific">Dyadobacter sandarakinus</name>
    <dbReference type="NCBI Taxonomy" id="2747268"/>
    <lineage>
        <taxon>Bacteria</taxon>
        <taxon>Pseudomonadati</taxon>
        <taxon>Bacteroidota</taxon>
        <taxon>Cytophagia</taxon>
        <taxon>Cytophagales</taxon>
        <taxon>Spirosomataceae</taxon>
        <taxon>Dyadobacter</taxon>
    </lineage>
</organism>
<proteinExistence type="inferred from homology"/>
<dbReference type="Gene3D" id="1.10.287.470">
    <property type="entry name" value="Helix hairpin bin"/>
    <property type="match status" value="1"/>
</dbReference>
<dbReference type="InterPro" id="IPR006143">
    <property type="entry name" value="RND_pump_MFP"/>
</dbReference>
<dbReference type="Gene3D" id="2.40.30.170">
    <property type="match status" value="1"/>
</dbReference>
<dbReference type="Gene3D" id="2.40.420.20">
    <property type="match status" value="1"/>
</dbReference>
<evidence type="ECO:0000259" key="4">
    <source>
        <dbReference type="Pfam" id="PF25954"/>
    </source>
</evidence>
<feature type="domain" description="CzcB-like barrel-sandwich hybrid" evidence="5">
    <location>
        <begin position="63"/>
        <end position="188"/>
    </location>
</feature>
<dbReference type="NCBIfam" id="TIGR01730">
    <property type="entry name" value="RND_mfp"/>
    <property type="match status" value="1"/>
</dbReference>
<evidence type="ECO:0000259" key="5">
    <source>
        <dbReference type="Pfam" id="PF25973"/>
    </source>
</evidence>
<dbReference type="InterPro" id="IPR058647">
    <property type="entry name" value="BSH_CzcB-like"/>
</dbReference>
<comment type="similarity">
    <text evidence="1">Belongs to the membrane fusion protein (MFP) (TC 8.A.1) family.</text>
</comment>
<dbReference type="Proteomes" id="UP000612680">
    <property type="component" value="Chromosome"/>
</dbReference>
<feature type="signal peptide" evidence="3">
    <location>
        <begin position="1"/>
        <end position="21"/>
    </location>
</feature>
<reference evidence="6 7" key="1">
    <citation type="submission" date="2020-06" db="EMBL/GenBank/DDBJ databases">
        <title>Dyadobacter sandarakinus sp. nov., isolated from the soil of the Arctic Yellow River Station.</title>
        <authorList>
            <person name="Zhang Y."/>
            <person name="Peng F."/>
        </authorList>
    </citation>
    <scope>NUCLEOTIDE SEQUENCE [LARGE SCALE GENOMIC DNA]</scope>
    <source>
        <strain evidence="6 7">Q3-56</strain>
    </source>
</reference>